<dbReference type="InterPro" id="IPR027417">
    <property type="entry name" value="P-loop_NTPase"/>
</dbReference>
<dbReference type="InterPro" id="IPR011990">
    <property type="entry name" value="TPR-like_helical_dom_sf"/>
</dbReference>
<reference evidence="2 3" key="1">
    <citation type="submission" date="2018-03" db="EMBL/GenBank/DDBJ databases">
        <title>Comparative analysis of microorganisms from saline springs in Andes Mountain Range, Colombia.</title>
        <authorList>
            <person name="Rubin E."/>
        </authorList>
    </citation>
    <scope>NUCLEOTIDE SEQUENCE [LARGE SCALE GENOMIC DNA]</scope>
    <source>
        <strain evidence="2 3">CG 23</strain>
    </source>
</reference>
<dbReference type="InterPro" id="IPR000792">
    <property type="entry name" value="Tscrpt_reg_LuxR_C"/>
</dbReference>
<dbReference type="Proteomes" id="UP000239895">
    <property type="component" value="Unassembled WGS sequence"/>
</dbReference>
<keyword evidence="3" id="KW-1185">Reference proteome</keyword>
<protein>
    <submittedName>
        <fullName evidence="2">LuxR family maltose regulon positive regulatory protein</fullName>
    </submittedName>
</protein>
<proteinExistence type="predicted"/>
<dbReference type="Gene3D" id="1.25.40.10">
    <property type="entry name" value="Tetratricopeptide repeat domain"/>
    <property type="match status" value="1"/>
</dbReference>
<organism evidence="2 3">
    <name type="scientific">Isoptericola halotolerans</name>
    <dbReference type="NCBI Taxonomy" id="300560"/>
    <lineage>
        <taxon>Bacteria</taxon>
        <taxon>Bacillati</taxon>
        <taxon>Actinomycetota</taxon>
        <taxon>Actinomycetes</taxon>
        <taxon>Micrococcales</taxon>
        <taxon>Promicromonosporaceae</taxon>
        <taxon>Isoptericola</taxon>
    </lineage>
</organism>
<dbReference type="SUPFAM" id="SSF46894">
    <property type="entry name" value="C-terminal effector domain of the bipartite response regulators"/>
    <property type="match status" value="1"/>
</dbReference>
<accession>A0ABX5EE62</accession>
<dbReference type="Pfam" id="PF25873">
    <property type="entry name" value="WHD_MalT"/>
    <property type="match status" value="1"/>
</dbReference>
<name>A0ABX5EE62_9MICO</name>
<evidence type="ECO:0000313" key="2">
    <source>
        <dbReference type="EMBL" id="PRZ03567.1"/>
    </source>
</evidence>
<dbReference type="SMART" id="SM00421">
    <property type="entry name" value="HTH_LUXR"/>
    <property type="match status" value="1"/>
</dbReference>
<gene>
    <name evidence="2" type="ORF">BCL65_11368</name>
</gene>
<dbReference type="Gene3D" id="3.40.50.300">
    <property type="entry name" value="P-loop containing nucleotide triphosphate hydrolases"/>
    <property type="match status" value="1"/>
</dbReference>
<dbReference type="EMBL" id="PVTX01000013">
    <property type="protein sequence ID" value="PRZ03567.1"/>
    <property type="molecule type" value="Genomic_DNA"/>
</dbReference>
<dbReference type="Gene3D" id="1.10.10.10">
    <property type="entry name" value="Winged helix-like DNA-binding domain superfamily/Winged helix DNA-binding domain"/>
    <property type="match status" value="1"/>
</dbReference>
<dbReference type="CDD" id="cd06170">
    <property type="entry name" value="LuxR_C_like"/>
    <property type="match status" value="1"/>
</dbReference>
<dbReference type="PROSITE" id="PS50043">
    <property type="entry name" value="HTH_LUXR_2"/>
    <property type="match status" value="1"/>
</dbReference>
<feature type="domain" description="HTH luxR-type" evidence="1">
    <location>
        <begin position="636"/>
        <end position="701"/>
    </location>
</feature>
<dbReference type="InterPro" id="IPR016032">
    <property type="entry name" value="Sig_transdc_resp-reg_C-effctor"/>
</dbReference>
<evidence type="ECO:0000313" key="3">
    <source>
        <dbReference type="Proteomes" id="UP000239895"/>
    </source>
</evidence>
<sequence length="705" mass="76476">MSGRRVVGVTAPAGYGKSTLLAEWATHDPRPIVWVSLDRLDDDPLSLLRALASALSLSRPGHDGLVADMAGPDVSLLGRAAPRLASVLRAGREPILFVIDDLHEVRSPACHDVLGVVAAGIPSGSQLVTASRAEQPHVSRLRAADDAVEIVATDLVLDVAQTMQVWEASRAPVSREVAATVTERTEGWPAGVYLTSLVARHRDPQDLAVTGADPYIADYLQREVFRRLPPAERRFLRRTAVLDVLSAPLCDAVLEEHSSQRRLRRLEAANAFVVPLDSRRELFRYHALFREYLLTELMDTEPEIADTLRLRAADWLEAHGSPEQAVEHLLATPHRDRSVRLVARIAMTSFQAGRIATVGRWLRALGDDEVAGYPPLALLAGYTAGFEGHSLEAERWAAVADAASYDGPLADGPTSFTSARALYRALRCPDGPQQMADDARLALAAEPAWSTWRTTALTLAADALLLVGDVEGATQHLEESVGTANEGNADAFVYGAALLAQLDMDHDRWDDAAQHVKLALETVREHRMGDYPTSALGYAAGARLALRLGDVDVARRRLVQGMRARASCTYAFPSIAVRVRLRLARASWSTGDRIAVRHLLRETDDVILRRPALGVLVEEARELRASVGVETSLLVTGSTGAPLTPAELRLLPYLQTHLTIKEIAGRLYVTRNTASSQIGSIYRKLGVSSRGGAVDRAVTMGLLGS</sequence>
<dbReference type="InterPro" id="IPR036388">
    <property type="entry name" value="WH-like_DNA-bd_sf"/>
</dbReference>
<evidence type="ECO:0000259" key="1">
    <source>
        <dbReference type="PROSITE" id="PS50043"/>
    </source>
</evidence>
<dbReference type="SUPFAM" id="SSF52540">
    <property type="entry name" value="P-loop containing nucleoside triphosphate hydrolases"/>
    <property type="match status" value="1"/>
</dbReference>
<dbReference type="InterPro" id="IPR059106">
    <property type="entry name" value="WHD_MalT"/>
</dbReference>
<comment type="caution">
    <text evidence="2">The sequence shown here is derived from an EMBL/GenBank/DDBJ whole genome shotgun (WGS) entry which is preliminary data.</text>
</comment>
<dbReference type="Pfam" id="PF00196">
    <property type="entry name" value="GerE"/>
    <property type="match status" value="1"/>
</dbReference>